<gene>
    <name evidence="1" type="ORF">D5086_028905</name>
</gene>
<evidence type="ECO:0000313" key="2">
    <source>
        <dbReference type="Proteomes" id="UP000309997"/>
    </source>
</evidence>
<name>A0ACC4AS61_POPAL</name>
<evidence type="ECO:0000313" key="1">
    <source>
        <dbReference type="EMBL" id="KAL3569015.1"/>
    </source>
</evidence>
<accession>A0ACC4AS61</accession>
<comment type="caution">
    <text evidence="1">The sequence shown here is derived from an EMBL/GenBank/DDBJ whole genome shotgun (WGS) entry which is preliminary data.</text>
</comment>
<keyword evidence="2" id="KW-1185">Reference proteome</keyword>
<dbReference type="Proteomes" id="UP000309997">
    <property type="component" value="Unassembled WGS sequence"/>
</dbReference>
<organism evidence="1 2">
    <name type="scientific">Populus alba</name>
    <name type="common">White poplar</name>
    <dbReference type="NCBI Taxonomy" id="43335"/>
    <lineage>
        <taxon>Eukaryota</taxon>
        <taxon>Viridiplantae</taxon>
        <taxon>Streptophyta</taxon>
        <taxon>Embryophyta</taxon>
        <taxon>Tracheophyta</taxon>
        <taxon>Spermatophyta</taxon>
        <taxon>Magnoliopsida</taxon>
        <taxon>eudicotyledons</taxon>
        <taxon>Gunneridae</taxon>
        <taxon>Pentapetalae</taxon>
        <taxon>rosids</taxon>
        <taxon>fabids</taxon>
        <taxon>Malpighiales</taxon>
        <taxon>Salicaceae</taxon>
        <taxon>Saliceae</taxon>
        <taxon>Populus</taxon>
    </lineage>
</organism>
<dbReference type="EMBL" id="RCHU02000016">
    <property type="protein sequence ID" value="KAL3569015.1"/>
    <property type="molecule type" value="Genomic_DNA"/>
</dbReference>
<sequence>MRLSHSSPFYRSSLRPVEVSENGRFWREVRGEDMVSCFMLGLNSGGDHAWKKTIKMHCNSYYKTYQEITGSRLREPYVDNLRKLCRKVSAPIEFVRKAVRKAGFTNNMGRPWPISILASLEDAGIIKCLSVLVLKAANFCSLHRPLPFLFLHRSEAIQFLYLTNTWEIMGDLEGALVSNHTKRSPNSRVLLRGVADLNASSPLKFLSQIGSPRKAKTYGGKENKDKTSSN</sequence>
<reference evidence="1 2" key="1">
    <citation type="journal article" date="2024" name="Plant Biotechnol. J.">
        <title>Genome and CRISPR/Cas9 system of a widespread forest tree (Populus alba) in the world.</title>
        <authorList>
            <person name="Liu Y.J."/>
            <person name="Jiang P.F."/>
            <person name="Han X.M."/>
            <person name="Li X.Y."/>
            <person name="Wang H.M."/>
            <person name="Wang Y.J."/>
            <person name="Wang X.X."/>
            <person name="Zeng Q.Y."/>
        </authorList>
    </citation>
    <scope>NUCLEOTIDE SEQUENCE [LARGE SCALE GENOMIC DNA]</scope>
    <source>
        <strain evidence="2">cv. PAL-ZL1</strain>
    </source>
</reference>
<protein>
    <submittedName>
        <fullName evidence="1">Uncharacterized protein</fullName>
    </submittedName>
</protein>
<proteinExistence type="predicted"/>